<dbReference type="Pfam" id="PF12796">
    <property type="entry name" value="Ank_2"/>
    <property type="match status" value="4"/>
</dbReference>
<protein>
    <submittedName>
        <fullName evidence="10">Ankyrin repeat protein</fullName>
    </submittedName>
</protein>
<dbReference type="InterPro" id="IPR051165">
    <property type="entry name" value="Multifunctional_ANK_Repeat"/>
</dbReference>
<dbReference type="Gene3D" id="1.25.40.20">
    <property type="entry name" value="Ankyrin repeat-containing domain"/>
    <property type="match status" value="3"/>
</dbReference>
<dbReference type="SUPFAM" id="SSF57850">
    <property type="entry name" value="RING/U-box"/>
    <property type="match status" value="1"/>
</dbReference>
<dbReference type="InterPro" id="IPR002110">
    <property type="entry name" value="Ankyrin_rpt"/>
</dbReference>
<evidence type="ECO:0000256" key="1">
    <source>
        <dbReference type="ARBA" id="ARBA00022723"/>
    </source>
</evidence>
<feature type="repeat" description="ANK" evidence="6">
    <location>
        <begin position="850"/>
        <end position="882"/>
    </location>
</feature>
<feature type="repeat" description="ANK" evidence="6">
    <location>
        <begin position="995"/>
        <end position="1016"/>
    </location>
</feature>
<evidence type="ECO:0000259" key="9">
    <source>
        <dbReference type="PROSITE" id="PS50135"/>
    </source>
</evidence>
<dbReference type="InterPro" id="IPR000433">
    <property type="entry name" value="Znf_ZZ"/>
</dbReference>
<dbReference type="SMART" id="SM00248">
    <property type="entry name" value="ANK"/>
    <property type="match status" value="17"/>
</dbReference>
<evidence type="ECO:0000256" key="7">
    <source>
        <dbReference type="PROSITE-ProRule" id="PRU00228"/>
    </source>
</evidence>
<feature type="repeat" description="ANK" evidence="6">
    <location>
        <begin position="581"/>
        <end position="616"/>
    </location>
</feature>
<keyword evidence="5 6" id="KW-0040">ANK repeat</keyword>
<gene>
    <name evidence="10" type="ORF">PG996_013676</name>
</gene>
<accession>A0ABR1U651</accession>
<sequence length="1223" mass="134069">MTKSGLWSASCTIRDTFGPTESLSLKTGIQTIMGRIQRVDIALFVLSWILHSPRPPTIGEMREAILHGDRSGLFPKAIVFSKEPTTVKRSLESNLEIPLAGLAGIVSCQQNELVMAQREIRDLLMSHPLDDTDFGAFCKKLRRQTHEAHAQICIAYLSHPKTIHKLQWLYYCSMDSEHQGTHMAMFCLRDGLLTYAIEFWLYHLTQAVKYDSFDFKNCLGRLVRRRNGDNAYYLLAASWALENPYTRGQQPHPNLYSLLVGAGLDNEDDKTRNMNDDEKSTTMVEALLQGHSDVAAKLLAGSVHSAKSLEQGLVAAGAHGDESSWLTLIEYIKAHYPEYPWCQQGRHVARASWLGLDRVLEALIECGCPLEEPDPINPLRLAIRANKVTSVRILLEHKADPNLAHQHKESALHLAAKSADPKIVELLIRAGADLNSRDDLHFSPVYKSSRWGNHATVKVLIAAGADLHISSSDDPEVPGWSPLTAALAERHLDCARALLEVGADPNIMGPNGPALVYAAATQSLDICRLVVERGADINGGPGNKSWSPLVTVLVNKGYKRRLEMAKLLLQLGANVNSSEPKSRSPLLEVFFIDDPDKLAIMELLLEHGADINHEDDEGFRPAHMAVSQPDTALVRRLLREEGLELNCPRPNRWTPLKLAVQHADIEVVTMILDKGADPNLHHENEELPIMSAVRENKVDVARLLIQRGASIDTAGQLLDDTVWYPIEWAARFGQHEMTRLLGDSGADMGCRWADGRTLVHKAIEWPGLATVLEFRPDVNALDYLGRPPLQEIDSDTPLENIKLLVRAGADINMTDEKNITPLLEALRSANTAAAEYLLTLKPDVNKTTLKYGAPLHVACKLGSFHFVKLLVGLGADVNATVASFTGSPLLSTFSHGRWLAAKEDSYNECGAIVDLLVEHGADVGATRGALGTVLGQAAFLGTAEMVRLALAKGGQVGIPDAMGRLPLHLAALHGEMERVEILLDAGEDAAATDKTGRTALHWAAQGGNLNLLELILTKVGPAGIHQQDGHGWTPLCWAARSCGTDFLDKSVDEPTQVEVLKRLIEKGADAQHRSGLSGKLWTPHDIATYHGRGQGVLDFLASTANDSTDTQEAAPLVPANHRLASHNGWCDCCFNDLAGLRYRCLGCLPLDFYLCYKCYAQRRVLHDPDHAFEEIGPEFTQESAPEGSRASSRLAASEEIEESSSESGSDSDSDSDDDNDDDH</sequence>
<comment type="caution">
    <text evidence="10">The sequence shown here is derived from an EMBL/GenBank/DDBJ whole genome shotgun (WGS) entry which is preliminary data.</text>
</comment>
<evidence type="ECO:0000256" key="5">
    <source>
        <dbReference type="ARBA" id="ARBA00023043"/>
    </source>
</evidence>
<keyword evidence="1" id="KW-0479">Metal-binding</keyword>
<dbReference type="CDD" id="cd02249">
    <property type="entry name" value="ZZ"/>
    <property type="match status" value="1"/>
</dbReference>
<keyword evidence="11" id="KW-1185">Reference proteome</keyword>
<dbReference type="InterPro" id="IPR036770">
    <property type="entry name" value="Ankyrin_rpt-contain_sf"/>
</dbReference>
<feature type="repeat" description="ANK" evidence="6">
    <location>
        <begin position="478"/>
        <end position="510"/>
    </location>
</feature>
<dbReference type="InterPro" id="IPR043145">
    <property type="entry name" value="Znf_ZZ_sf"/>
</dbReference>
<feature type="repeat" description="ANK" evidence="6">
    <location>
        <begin position="684"/>
        <end position="716"/>
    </location>
</feature>
<evidence type="ECO:0000256" key="6">
    <source>
        <dbReference type="PROSITE-ProRule" id="PRU00023"/>
    </source>
</evidence>
<dbReference type="PROSITE" id="PS50297">
    <property type="entry name" value="ANK_REP_REGION"/>
    <property type="match status" value="7"/>
</dbReference>
<dbReference type="EMBL" id="JAQQWM010000008">
    <property type="protein sequence ID" value="KAK8054375.1"/>
    <property type="molecule type" value="Genomic_DNA"/>
</dbReference>
<dbReference type="PROSITE" id="PS50135">
    <property type="entry name" value="ZF_ZZ_2"/>
    <property type="match status" value="1"/>
</dbReference>
<evidence type="ECO:0000313" key="11">
    <source>
        <dbReference type="Proteomes" id="UP001446871"/>
    </source>
</evidence>
<evidence type="ECO:0000256" key="2">
    <source>
        <dbReference type="ARBA" id="ARBA00022737"/>
    </source>
</evidence>
<feature type="domain" description="ZZ-type" evidence="9">
    <location>
        <begin position="1125"/>
        <end position="1180"/>
    </location>
</feature>
<dbReference type="SUPFAM" id="SSF48403">
    <property type="entry name" value="Ankyrin repeat"/>
    <property type="match status" value="3"/>
</dbReference>
<dbReference type="PRINTS" id="PR01415">
    <property type="entry name" value="ANKYRIN"/>
</dbReference>
<keyword evidence="3 7" id="KW-0863">Zinc-finger</keyword>
<feature type="repeat" description="ANK" evidence="6">
    <location>
        <begin position="962"/>
        <end position="994"/>
    </location>
</feature>
<feature type="repeat" description="ANK" evidence="6">
    <location>
        <begin position="374"/>
        <end position="406"/>
    </location>
</feature>
<keyword evidence="4" id="KW-0862">Zinc</keyword>
<feature type="repeat" description="ANK" evidence="6">
    <location>
        <begin position="784"/>
        <end position="816"/>
    </location>
</feature>
<dbReference type="PROSITE" id="PS50088">
    <property type="entry name" value="ANK_REPEAT"/>
    <property type="match status" value="10"/>
</dbReference>
<dbReference type="PANTHER" id="PTHR24123">
    <property type="entry name" value="ANKYRIN REPEAT-CONTAINING"/>
    <property type="match status" value="1"/>
</dbReference>
<organism evidence="10 11">
    <name type="scientific">Apiospora saccharicola</name>
    <dbReference type="NCBI Taxonomy" id="335842"/>
    <lineage>
        <taxon>Eukaryota</taxon>
        <taxon>Fungi</taxon>
        <taxon>Dikarya</taxon>
        <taxon>Ascomycota</taxon>
        <taxon>Pezizomycotina</taxon>
        <taxon>Sordariomycetes</taxon>
        <taxon>Xylariomycetidae</taxon>
        <taxon>Amphisphaeriales</taxon>
        <taxon>Apiosporaceae</taxon>
        <taxon>Apiospora</taxon>
    </lineage>
</organism>
<reference evidence="10 11" key="1">
    <citation type="submission" date="2023-01" db="EMBL/GenBank/DDBJ databases">
        <title>Analysis of 21 Apiospora genomes using comparative genomics revels a genus with tremendous synthesis potential of carbohydrate active enzymes and secondary metabolites.</title>
        <authorList>
            <person name="Sorensen T."/>
        </authorList>
    </citation>
    <scope>NUCLEOTIDE SEQUENCE [LARGE SCALE GENOMIC DNA]</scope>
    <source>
        <strain evidence="10 11">CBS 83171</strain>
    </source>
</reference>
<proteinExistence type="predicted"/>
<feature type="compositionally biased region" description="Acidic residues" evidence="8">
    <location>
        <begin position="1198"/>
        <end position="1223"/>
    </location>
</feature>
<evidence type="ECO:0000256" key="3">
    <source>
        <dbReference type="ARBA" id="ARBA00022771"/>
    </source>
</evidence>
<feature type="region of interest" description="Disordered" evidence="8">
    <location>
        <begin position="1176"/>
        <end position="1223"/>
    </location>
</feature>
<feature type="repeat" description="ANK" evidence="6">
    <location>
        <begin position="651"/>
        <end position="683"/>
    </location>
</feature>
<evidence type="ECO:0000256" key="8">
    <source>
        <dbReference type="SAM" id="MobiDB-lite"/>
    </source>
</evidence>
<evidence type="ECO:0000256" key="4">
    <source>
        <dbReference type="ARBA" id="ARBA00022833"/>
    </source>
</evidence>
<keyword evidence="2" id="KW-0677">Repeat</keyword>
<dbReference type="PANTHER" id="PTHR24123:SF33">
    <property type="entry name" value="PROTEIN HOS4"/>
    <property type="match status" value="1"/>
</dbReference>
<dbReference type="Gene3D" id="3.30.60.90">
    <property type="match status" value="1"/>
</dbReference>
<feature type="repeat" description="ANK" evidence="6">
    <location>
        <begin position="407"/>
        <end position="439"/>
    </location>
</feature>
<name>A0ABR1U651_9PEZI</name>
<dbReference type="Proteomes" id="UP001446871">
    <property type="component" value="Unassembled WGS sequence"/>
</dbReference>
<evidence type="ECO:0000313" key="10">
    <source>
        <dbReference type="EMBL" id="KAK8054375.1"/>
    </source>
</evidence>